<feature type="transmembrane region" description="Helical" evidence="7">
    <location>
        <begin position="84"/>
        <end position="108"/>
    </location>
</feature>
<evidence type="ECO:0000313" key="8">
    <source>
        <dbReference type="Proteomes" id="UP000887564"/>
    </source>
</evidence>
<reference evidence="9" key="1">
    <citation type="submission" date="2022-11" db="UniProtKB">
        <authorList>
            <consortium name="WormBaseParasite"/>
        </authorList>
    </citation>
    <scope>IDENTIFICATION</scope>
</reference>
<evidence type="ECO:0000256" key="3">
    <source>
        <dbReference type="ARBA" id="ARBA00022692"/>
    </source>
</evidence>
<dbReference type="InterPro" id="IPR008795">
    <property type="entry name" value="Prominin"/>
</dbReference>
<dbReference type="Proteomes" id="UP000887564">
    <property type="component" value="Unplaced"/>
</dbReference>
<protein>
    <submittedName>
        <fullName evidence="9">Uncharacterized protein</fullName>
    </submittedName>
</protein>
<dbReference type="Pfam" id="PF05478">
    <property type="entry name" value="Prominin"/>
    <property type="match status" value="1"/>
</dbReference>
<evidence type="ECO:0000313" key="9">
    <source>
        <dbReference type="WBParaSite" id="PEQ_0001346601-mRNA-1"/>
    </source>
</evidence>
<keyword evidence="5 7" id="KW-0472">Membrane</keyword>
<keyword evidence="3 7" id="KW-0812">Transmembrane</keyword>
<proteinExistence type="inferred from homology"/>
<dbReference type="AlphaFoldDB" id="A0A914SHL9"/>
<name>A0A914SHL9_PAREQ</name>
<organism evidence="8 9">
    <name type="scientific">Parascaris equorum</name>
    <name type="common">Equine roundworm</name>
    <dbReference type="NCBI Taxonomy" id="6256"/>
    <lineage>
        <taxon>Eukaryota</taxon>
        <taxon>Metazoa</taxon>
        <taxon>Ecdysozoa</taxon>
        <taxon>Nematoda</taxon>
        <taxon>Chromadorea</taxon>
        <taxon>Rhabditida</taxon>
        <taxon>Spirurina</taxon>
        <taxon>Ascaridomorpha</taxon>
        <taxon>Ascaridoidea</taxon>
        <taxon>Ascarididae</taxon>
        <taxon>Parascaris</taxon>
    </lineage>
</organism>
<evidence type="ECO:0000256" key="7">
    <source>
        <dbReference type="SAM" id="Phobius"/>
    </source>
</evidence>
<dbReference type="GO" id="GO:0016020">
    <property type="term" value="C:membrane"/>
    <property type="evidence" value="ECO:0007669"/>
    <property type="project" value="UniProtKB-SubCell"/>
</dbReference>
<evidence type="ECO:0000256" key="2">
    <source>
        <dbReference type="ARBA" id="ARBA00006058"/>
    </source>
</evidence>
<evidence type="ECO:0000256" key="1">
    <source>
        <dbReference type="ARBA" id="ARBA00004141"/>
    </source>
</evidence>
<dbReference type="WBParaSite" id="PEQ_0001346601-mRNA-1">
    <property type="protein sequence ID" value="PEQ_0001346601-mRNA-1"/>
    <property type="gene ID" value="PEQ_0001346601"/>
</dbReference>
<dbReference type="PANTHER" id="PTHR22730">
    <property type="entry name" value="PROMININ PROM PROTEIN"/>
    <property type="match status" value="1"/>
</dbReference>
<comment type="similarity">
    <text evidence="2">Belongs to the prominin family.</text>
</comment>
<evidence type="ECO:0000256" key="6">
    <source>
        <dbReference type="ARBA" id="ARBA00023180"/>
    </source>
</evidence>
<evidence type="ECO:0000256" key="5">
    <source>
        <dbReference type="ARBA" id="ARBA00023136"/>
    </source>
</evidence>
<keyword evidence="6" id="KW-0325">Glycoprotein</keyword>
<accession>A0A914SHL9</accession>
<keyword evidence="4 7" id="KW-1133">Transmembrane helix</keyword>
<comment type="subcellular location">
    <subcellularLocation>
        <location evidence="1">Membrane</location>
        <topology evidence="1">Multi-pass membrane protein</topology>
    </subcellularLocation>
</comment>
<sequence>MPVSGLFARLQHAHTLLSSHMSVYLDEATSELRAYLKGAVAAYNEHIRHSVATEVTSCAPLAEIARGSRDALCSHFVDPFNGVWASMLLSMLCTVSTIMMGGWAMRFYRTIHPYPKHYVEVNDEERFGDFIIFTTKSVFVLMAE</sequence>
<keyword evidence="8" id="KW-1185">Reference proteome</keyword>
<dbReference type="PANTHER" id="PTHR22730:SF1">
    <property type="entry name" value="PROMININ-LIKE PROTEIN"/>
    <property type="match status" value="1"/>
</dbReference>
<evidence type="ECO:0000256" key="4">
    <source>
        <dbReference type="ARBA" id="ARBA00022989"/>
    </source>
</evidence>